<dbReference type="OrthoDB" id="23568at2759"/>
<feature type="transmembrane region" description="Helical" evidence="2">
    <location>
        <begin position="139"/>
        <end position="158"/>
    </location>
</feature>
<evidence type="ECO:0000256" key="1">
    <source>
        <dbReference type="SAM" id="MobiDB-lite"/>
    </source>
</evidence>
<feature type="transmembrane region" description="Helical" evidence="2">
    <location>
        <begin position="274"/>
        <end position="294"/>
    </location>
</feature>
<gene>
    <name evidence="4" type="ORF">CYY_001650</name>
</gene>
<feature type="region of interest" description="Disordered" evidence="1">
    <location>
        <begin position="18"/>
        <end position="52"/>
    </location>
</feature>
<keyword evidence="5" id="KW-1185">Reference proteome</keyword>
<evidence type="ECO:0000313" key="5">
    <source>
        <dbReference type="Proteomes" id="UP000695562"/>
    </source>
</evidence>
<reference evidence="4" key="1">
    <citation type="submission" date="2020-01" db="EMBL/GenBank/DDBJ databases">
        <title>Development of genomics and gene disruption for Polysphondylium violaceum indicates a role for the polyketide synthase stlB in stalk morphogenesis.</title>
        <authorList>
            <person name="Narita B."/>
            <person name="Kawabe Y."/>
            <person name="Kin K."/>
            <person name="Saito T."/>
            <person name="Gibbs R."/>
            <person name="Kuspa A."/>
            <person name="Muzny D."/>
            <person name="Queller D."/>
            <person name="Richards S."/>
            <person name="Strassman J."/>
            <person name="Sucgang R."/>
            <person name="Worley K."/>
            <person name="Schaap P."/>
        </authorList>
    </citation>
    <scope>NUCLEOTIDE SEQUENCE</scope>
    <source>
        <strain evidence="4">QSvi11</strain>
    </source>
</reference>
<proteinExistence type="predicted"/>
<dbReference type="Pfam" id="PF01757">
    <property type="entry name" value="Acyl_transf_3"/>
    <property type="match status" value="1"/>
</dbReference>
<dbReference type="GO" id="GO:0016747">
    <property type="term" value="F:acyltransferase activity, transferring groups other than amino-acyl groups"/>
    <property type="evidence" value="ECO:0007669"/>
    <property type="project" value="InterPro"/>
</dbReference>
<dbReference type="Proteomes" id="UP000695562">
    <property type="component" value="Unassembled WGS sequence"/>
</dbReference>
<feature type="domain" description="Acyltransferase 3" evidence="3">
    <location>
        <begin position="73"/>
        <end position="378"/>
    </location>
</feature>
<evidence type="ECO:0000256" key="2">
    <source>
        <dbReference type="SAM" id="Phobius"/>
    </source>
</evidence>
<keyword evidence="2" id="KW-1133">Transmembrane helix</keyword>
<organism evidence="4 5">
    <name type="scientific">Polysphondylium violaceum</name>
    <dbReference type="NCBI Taxonomy" id="133409"/>
    <lineage>
        <taxon>Eukaryota</taxon>
        <taxon>Amoebozoa</taxon>
        <taxon>Evosea</taxon>
        <taxon>Eumycetozoa</taxon>
        <taxon>Dictyostelia</taxon>
        <taxon>Dictyosteliales</taxon>
        <taxon>Dictyosteliaceae</taxon>
        <taxon>Polysphondylium</taxon>
    </lineage>
</organism>
<feature type="transmembrane region" description="Helical" evidence="2">
    <location>
        <begin position="232"/>
        <end position="253"/>
    </location>
</feature>
<evidence type="ECO:0000259" key="3">
    <source>
        <dbReference type="Pfam" id="PF01757"/>
    </source>
</evidence>
<sequence>MDPLNMSSASIENEQLLRDSIDTESNTAEEHELIEVESDKPSSSSSTQPIQVADTPTTHYKPLVSPQVTSYSKAVAICLVMYGHILVYRWWGLPVWLAPLFRVSTLSVGVFAFLSGYGLTKSIQKSGTDGFFSKRFTTIYIPFFVTTVCFTCLFRGSYQSLDNFTILLKYLSLYLDLASTIDGTMWFITFICSWYIIFYFVFRFIKNDHLRVIIITLIAIFAYYRFSQNTKYWRLWLVYSNQLFNIPLGVFFATYENNKYIQKFIKEKKINIPIMLVQTALIVILYWKVLYIGIQDYGTPHSNRFNTAQTVSNMLFGTWIPFLFTLYFNRSNVILDFLGGLSYEAYLLEGILIEMKYSKTRVEDGVLYFLITFACAYALKRVNQAAIQFTISTVSTISQKIAGILQRQSYHPLRFGTNRE</sequence>
<feature type="compositionally biased region" description="Basic and acidic residues" evidence="1">
    <location>
        <begin position="28"/>
        <end position="40"/>
    </location>
</feature>
<dbReference type="InterPro" id="IPR002656">
    <property type="entry name" value="Acyl_transf_3_dom"/>
</dbReference>
<keyword evidence="2" id="KW-0812">Transmembrane</keyword>
<protein>
    <recommendedName>
        <fullName evidence="3">Acyltransferase 3 domain-containing protein</fullName>
    </recommendedName>
</protein>
<feature type="transmembrane region" description="Helical" evidence="2">
    <location>
        <begin position="209"/>
        <end position="226"/>
    </location>
</feature>
<feature type="transmembrane region" description="Helical" evidence="2">
    <location>
        <begin position="71"/>
        <end position="91"/>
    </location>
</feature>
<feature type="transmembrane region" description="Helical" evidence="2">
    <location>
        <begin position="183"/>
        <end position="202"/>
    </location>
</feature>
<dbReference type="EMBL" id="AJWJ01000041">
    <property type="protein sequence ID" value="KAF2077018.1"/>
    <property type="molecule type" value="Genomic_DNA"/>
</dbReference>
<feature type="transmembrane region" description="Helical" evidence="2">
    <location>
        <begin position="97"/>
        <end position="119"/>
    </location>
</feature>
<evidence type="ECO:0000313" key="4">
    <source>
        <dbReference type="EMBL" id="KAF2077018.1"/>
    </source>
</evidence>
<comment type="caution">
    <text evidence="4">The sequence shown here is derived from an EMBL/GenBank/DDBJ whole genome shotgun (WGS) entry which is preliminary data.</text>
</comment>
<name>A0A8J4PZF7_9MYCE</name>
<feature type="transmembrane region" description="Helical" evidence="2">
    <location>
        <begin position="306"/>
        <end position="326"/>
    </location>
</feature>
<keyword evidence="2" id="KW-0472">Membrane</keyword>
<dbReference type="AlphaFoldDB" id="A0A8J4PZF7"/>
<accession>A0A8J4PZF7</accession>